<feature type="compositionally biased region" description="Low complexity" evidence="1">
    <location>
        <begin position="54"/>
        <end position="74"/>
    </location>
</feature>
<dbReference type="InParanoid" id="A0A0C2ZWV4"/>
<dbReference type="AlphaFoldDB" id="A0A0C2ZWV4"/>
<name>A0A0C2ZWV4_9AGAM</name>
<feature type="region of interest" description="Disordered" evidence="1">
    <location>
        <begin position="164"/>
        <end position="199"/>
    </location>
</feature>
<protein>
    <submittedName>
        <fullName evidence="2">Uncharacterized protein</fullName>
    </submittedName>
</protein>
<reference evidence="3" key="2">
    <citation type="submission" date="2015-01" db="EMBL/GenBank/DDBJ databases">
        <title>Evolutionary Origins and Diversification of the Mycorrhizal Mutualists.</title>
        <authorList>
            <consortium name="DOE Joint Genome Institute"/>
            <consortium name="Mycorrhizal Genomics Consortium"/>
            <person name="Kohler A."/>
            <person name="Kuo A."/>
            <person name="Nagy L.G."/>
            <person name="Floudas D."/>
            <person name="Copeland A."/>
            <person name="Barry K.W."/>
            <person name="Cichocki N."/>
            <person name="Veneault-Fourrey C."/>
            <person name="LaButti K."/>
            <person name="Lindquist E.A."/>
            <person name="Lipzen A."/>
            <person name="Lundell T."/>
            <person name="Morin E."/>
            <person name="Murat C."/>
            <person name="Riley R."/>
            <person name="Ohm R."/>
            <person name="Sun H."/>
            <person name="Tunlid A."/>
            <person name="Henrissat B."/>
            <person name="Grigoriev I.V."/>
            <person name="Hibbett D.S."/>
            <person name="Martin F."/>
        </authorList>
    </citation>
    <scope>NUCLEOTIDE SEQUENCE [LARGE SCALE GENOMIC DNA]</scope>
    <source>
        <strain evidence="3">Foug A</strain>
    </source>
</reference>
<feature type="region of interest" description="Disordered" evidence="1">
    <location>
        <begin position="1"/>
        <end position="81"/>
    </location>
</feature>
<feature type="compositionally biased region" description="Polar residues" evidence="1">
    <location>
        <begin position="8"/>
        <end position="17"/>
    </location>
</feature>
<reference evidence="2 3" key="1">
    <citation type="submission" date="2014-04" db="EMBL/GenBank/DDBJ databases">
        <authorList>
            <consortium name="DOE Joint Genome Institute"/>
            <person name="Kuo A."/>
            <person name="Kohler A."/>
            <person name="Nagy L.G."/>
            <person name="Floudas D."/>
            <person name="Copeland A."/>
            <person name="Barry K.W."/>
            <person name="Cichocki N."/>
            <person name="Veneault-Fourrey C."/>
            <person name="LaButti K."/>
            <person name="Lindquist E.A."/>
            <person name="Lipzen A."/>
            <person name="Lundell T."/>
            <person name="Morin E."/>
            <person name="Murat C."/>
            <person name="Sun H."/>
            <person name="Tunlid A."/>
            <person name="Henrissat B."/>
            <person name="Grigoriev I.V."/>
            <person name="Hibbett D.S."/>
            <person name="Martin F."/>
            <person name="Nordberg H.P."/>
            <person name="Cantor M.N."/>
            <person name="Hua S.X."/>
        </authorList>
    </citation>
    <scope>NUCLEOTIDE SEQUENCE [LARGE SCALE GENOMIC DNA]</scope>
    <source>
        <strain evidence="2 3">Foug A</strain>
    </source>
</reference>
<accession>A0A0C2ZWV4</accession>
<feature type="compositionally biased region" description="Low complexity" evidence="1">
    <location>
        <begin position="182"/>
        <end position="199"/>
    </location>
</feature>
<proteinExistence type="predicted"/>
<dbReference type="STRING" id="1036808.A0A0C2ZWV4"/>
<evidence type="ECO:0000313" key="3">
    <source>
        <dbReference type="Proteomes" id="UP000053989"/>
    </source>
</evidence>
<evidence type="ECO:0000313" key="2">
    <source>
        <dbReference type="EMBL" id="KIM56942.1"/>
    </source>
</evidence>
<sequence length="199" mass="21700">MFPGLYDVSQSQPTQSWYPRREGASSPASLFDSMPDSYDPNDIGSTYRSRRASFDFSDSSNVSQSVPSSATSSNVHLPLPGTRRVFDTTSDTIHGQEQPRFAPSSQPSNYYVLPQHVGSVGIEDIVPYFPNATSRPAQLSSHSQQASLHDNFDDIRSCEALVNARNASPILKPARRRRRTRPPSSNASPAPPSSAGSDL</sequence>
<dbReference type="EMBL" id="KN822108">
    <property type="protein sequence ID" value="KIM56942.1"/>
    <property type="molecule type" value="Genomic_DNA"/>
</dbReference>
<keyword evidence="3" id="KW-1185">Reference proteome</keyword>
<evidence type="ECO:0000256" key="1">
    <source>
        <dbReference type="SAM" id="MobiDB-lite"/>
    </source>
</evidence>
<dbReference type="HOGENOM" id="CLU_1372931_0_0_1"/>
<dbReference type="Proteomes" id="UP000053989">
    <property type="component" value="Unassembled WGS sequence"/>
</dbReference>
<gene>
    <name evidence="2" type="ORF">SCLCIDRAFT_29247</name>
</gene>
<organism evidence="2 3">
    <name type="scientific">Scleroderma citrinum Foug A</name>
    <dbReference type="NCBI Taxonomy" id="1036808"/>
    <lineage>
        <taxon>Eukaryota</taxon>
        <taxon>Fungi</taxon>
        <taxon>Dikarya</taxon>
        <taxon>Basidiomycota</taxon>
        <taxon>Agaricomycotina</taxon>
        <taxon>Agaricomycetes</taxon>
        <taxon>Agaricomycetidae</taxon>
        <taxon>Boletales</taxon>
        <taxon>Sclerodermatineae</taxon>
        <taxon>Sclerodermataceae</taxon>
        <taxon>Scleroderma</taxon>
    </lineage>
</organism>